<evidence type="ECO:0000313" key="1">
    <source>
        <dbReference type="EMBL" id="SNR55058.1"/>
    </source>
</evidence>
<keyword evidence="2" id="KW-1185">Reference proteome</keyword>
<dbReference type="PANTHER" id="PTHR42685:SF18">
    <property type="entry name" value="DIGERANYLGERANYLGLYCEROPHOSPHOLIPID REDUCTASE"/>
    <property type="match status" value="1"/>
</dbReference>
<dbReference type="AlphaFoldDB" id="A0A238X8X7"/>
<gene>
    <name evidence="1" type="ORF">SAMN06272737_11241</name>
</gene>
<dbReference type="Gene3D" id="3.50.50.60">
    <property type="entry name" value="FAD/NAD(P)-binding domain"/>
    <property type="match status" value="1"/>
</dbReference>
<reference evidence="1 2" key="1">
    <citation type="submission" date="2017-06" db="EMBL/GenBank/DDBJ databases">
        <authorList>
            <person name="Kim H.J."/>
            <person name="Triplett B.A."/>
        </authorList>
    </citation>
    <scope>NUCLEOTIDE SEQUENCE [LARGE SCALE GENOMIC DNA]</scope>
    <source>
        <strain evidence="1 2">DSM 44272</strain>
    </source>
</reference>
<dbReference type="InterPro" id="IPR050407">
    <property type="entry name" value="Geranylgeranyl_reductase"/>
</dbReference>
<accession>A0A238X8X7</accession>
<sequence>MASVIVCGGSVIGLCTAMMLARDGHEVTVLEGDPDRAPGTPAEAWSSWRRTGVAQFHQPHTLFSRFREVSDAELPGLMDRLVAAGGVWVDSLETMPPTLTDRASRPGDDRIRFVTARRPVLESVVASAAEEQPGLTVRRGVKLAGLVSGPSASPGVPHAAGVRTASGEELTADLVVDAMGRRTPVVDWLAALGARPPQVESDTSSLVYYSRYFTGPTPPRRTRAALTPMGSFSILTLEGDNGTWSLTILGLSRDTPLKALRNPEVFDRVVAACPRQAHWLDGRPITGVLAMAGVVDCYRRLVVDGEPVVTGVVQVGDAWACTNPSAGRGLSVGLAQAQLLRRAVAGHLDDPVTLARVYEERTDAVVAPFYWSQVRADRARAAEMDAIRQGIPPAPPDPLMIRFQSAAMYDPDVYRGLLEIVTCLTFPRDVLSRPAVQAGIERHGDAAPRPSPGPDRAALLDLLTA</sequence>
<dbReference type="OrthoDB" id="9790035at2"/>
<dbReference type="SUPFAM" id="SSF51905">
    <property type="entry name" value="FAD/NAD(P)-binding domain"/>
    <property type="match status" value="1"/>
</dbReference>
<name>A0A238X8X7_9ACTN</name>
<evidence type="ECO:0000313" key="2">
    <source>
        <dbReference type="Proteomes" id="UP000198403"/>
    </source>
</evidence>
<organism evidence="1 2">
    <name type="scientific">Blastococcus mobilis</name>
    <dbReference type="NCBI Taxonomy" id="1938746"/>
    <lineage>
        <taxon>Bacteria</taxon>
        <taxon>Bacillati</taxon>
        <taxon>Actinomycetota</taxon>
        <taxon>Actinomycetes</taxon>
        <taxon>Geodermatophilales</taxon>
        <taxon>Geodermatophilaceae</taxon>
        <taxon>Blastococcus</taxon>
    </lineage>
</organism>
<dbReference type="InterPro" id="IPR036188">
    <property type="entry name" value="FAD/NAD-bd_sf"/>
</dbReference>
<dbReference type="EMBL" id="FZNO01000012">
    <property type="protein sequence ID" value="SNR55058.1"/>
    <property type="molecule type" value="Genomic_DNA"/>
</dbReference>
<proteinExistence type="predicted"/>
<protein>
    <submittedName>
        <fullName evidence="1">2-polyprenyl-6-methoxyphenol hydroxylase</fullName>
    </submittedName>
</protein>
<dbReference type="Proteomes" id="UP000198403">
    <property type="component" value="Unassembled WGS sequence"/>
</dbReference>
<dbReference type="PANTHER" id="PTHR42685">
    <property type="entry name" value="GERANYLGERANYL DIPHOSPHATE REDUCTASE"/>
    <property type="match status" value="1"/>
</dbReference>
<dbReference type="RefSeq" id="WP_089336852.1">
    <property type="nucleotide sequence ID" value="NZ_FZNO01000012.1"/>
</dbReference>